<keyword evidence="7 11" id="KW-1133">Transmembrane helix</keyword>
<dbReference type="SUPFAM" id="SSF54523">
    <property type="entry name" value="Pili subunits"/>
    <property type="match status" value="1"/>
</dbReference>
<keyword evidence="6 11" id="KW-0812">Transmembrane</keyword>
<evidence type="ECO:0000256" key="2">
    <source>
        <dbReference type="ARBA" id="ARBA00021549"/>
    </source>
</evidence>
<evidence type="ECO:0000313" key="13">
    <source>
        <dbReference type="EMBL" id="MDQ0503327.1"/>
    </source>
</evidence>
<evidence type="ECO:0000256" key="7">
    <source>
        <dbReference type="ARBA" id="ARBA00022989"/>
    </source>
</evidence>
<dbReference type="Pfam" id="PF12019">
    <property type="entry name" value="GspH"/>
    <property type="match status" value="1"/>
</dbReference>
<evidence type="ECO:0000256" key="10">
    <source>
        <dbReference type="ARBA" id="ARBA00030775"/>
    </source>
</evidence>
<protein>
    <recommendedName>
        <fullName evidence="2">Type II secretion system protein H</fullName>
    </recommendedName>
    <alternativeName>
        <fullName evidence="10">General secretion pathway protein H</fullName>
    </alternativeName>
</protein>
<dbReference type="EMBL" id="JAUSVY010000001">
    <property type="protein sequence ID" value="MDQ0503327.1"/>
    <property type="molecule type" value="Genomic_DNA"/>
</dbReference>
<evidence type="ECO:0000256" key="11">
    <source>
        <dbReference type="SAM" id="Phobius"/>
    </source>
</evidence>
<evidence type="ECO:0000256" key="8">
    <source>
        <dbReference type="ARBA" id="ARBA00023136"/>
    </source>
</evidence>
<accession>A0ABU0L8A5</accession>
<evidence type="ECO:0000259" key="12">
    <source>
        <dbReference type="Pfam" id="PF12019"/>
    </source>
</evidence>
<comment type="subcellular location">
    <subcellularLocation>
        <location evidence="1">Cell inner membrane</location>
        <topology evidence="1">Single-pass membrane protein</topology>
    </subcellularLocation>
</comment>
<evidence type="ECO:0000256" key="1">
    <source>
        <dbReference type="ARBA" id="ARBA00004377"/>
    </source>
</evidence>
<dbReference type="Pfam" id="PF07963">
    <property type="entry name" value="N_methyl"/>
    <property type="match status" value="1"/>
</dbReference>
<keyword evidence="3" id="KW-1003">Cell membrane</keyword>
<feature type="domain" description="General secretion pathway GspH" evidence="12">
    <location>
        <begin position="64"/>
        <end position="156"/>
    </location>
</feature>
<keyword evidence="4" id="KW-0488">Methylation</keyword>
<comment type="caution">
    <text evidence="13">The sequence shown here is derived from an EMBL/GenBank/DDBJ whole genome shotgun (WGS) entry which is preliminary data.</text>
</comment>
<feature type="transmembrane region" description="Helical" evidence="11">
    <location>
        <begin position="23"/>
        <end position="45"/>
    </location>
</feature>
<name>A0ABU0L8A5_XANAG</name>
<evidence type="ECO:0000256" key="5">
    <source>
        <dbReference type="ARBA" id="ARBA00022519"/>
    </source>
</evidence>
<evidence type="ECO:0000313" key="14">
    <source>
        <dbReference type="Proteomes" id="UP001241747"/>
    </source>
</evidence>
<gene>
    <name evidence="13" type="ORF">QOZ94_000097</name>
</gene>
<evidence type="ECO:0000256" key="4">
    <source>
        <dbReference type="ARBA" id="ARBA00022481"/>
    </source>
</evidence>
<dbReference type="NCBIfam" id="TIGR02532">
    <property type="entry name" value="IV_pilin_GFxxxE"/>
    <property type="match status" value="1"/>
</dbReference>
<reference evidence="13 14" key="1">
    <citation type="submission" date="2023-07" db="EMBL/GenBank/DDBJ databases">
        <title>Genomic Encyclopedia of Type Strains, Phase IV (KMG-IV): sequencing the most valuable type-strain genomes for metagenomic binning, comparative biology and taxonomic classification.</title>
        <authorList>
            <person name="Goeker M."/>
        </authorList>
    </citation>
    <scope>NUCLEOTIDE SEQUENCE [LARGE SCALE GENOMIC DNA]</scope>
    <source>
        <strain evidence="13 14">DSM 3770</strain>
    </source>
</reference>
<dbReference type="RefSeq" id="WP_237346045.1">
    <property type="nucleotide sequence ID" value="NZ_JABWGX010000015.1"/>
</dbReference>
<evidence type="ECO:0000256" key="9">
    <source>
        <dbReference type="ARBA" id="ARBA00025772"/>
    </source>
</evidence>
<sequence length="168" mass="17658">MKAFRPPPQELPRPPARALGGEAGFTLLEVVCALLIVAALAALALPRIPLGTSRPRLEAFAVETAALLKADRAAAVRQGRFVATEVDAPAGRLRSGSNGRRVRLPGDVRIEALLPRQCGGRRVDAQIGFFPSGMSCGGVVTLARGGAAYDVRVNWLTGGVEIVPRRAS</sequence>
<keyword evidence="14" id="KW-1185">Reference proteome</keyword>
<dbReference type="Proteomes" id="UP001241747">
    <property type="component" value="Unassembled WGS sequence"/>
</dbReference>
<dbReference type="InterPro" id="IPR045584">
    <property type="entry name" value="Pilin-like"/>
</dbReference>
<evidence type="ECO:0000256" key="3">
    <source>
        <dbReference type="ARBA" id="ARBA00022475"/>
    </source>
</evidence>
<keyword evidence="8 11" id="KW-0472">Membrane</keyword>
<dbReference type="InterPro" id="IPR022346">
    <property type="entry name" value="T2SS_GspH"/>
</dbReference>
<organism evidence="13 14">
    <name type="scientific">Xanthobacter agilis</name>
    <dbReference type="NCBI Taxonomy" id="47492"/>
    <lineage>
        <taxon>Bacteria</taxon>
        <taxon>Pseudomonadati</taxon>
        <taxon>Pseudomonadota</taxon>
        <taxon>Alphaproteobacteria</taxon>
        <taxon>Hyphomicrobiales</taxon>
        <taxon>Xanthobacteraceae</taxon>
        <taxon>Xanthobacter</taxon>
    </lineage>
</organism>
<comment type="similarity">
    <text evidence="9">Belongs to the GSP H family.</text>
</comment>
<proteinExistence type="inferred from homology"/>
<dbReference type="InterPro" id="IPR012902">
    <property type="entry name" value="N_methyl_site"/>
</dbReference>
<evidence type="ECO:0000256" key="6">
    <source>
        <dbReference type="ARBA" id="ARBA00022692"/>
    </source>
</evidence>
<keyword evidence="5" id="KW-0997">Cell inner membrane</keyword>